<reference evidence="2" key="2">
    <citation type="journal article" date="2023" name="IMA Fungus">
        <title>Comparative genomic study of the Penicillium genus elucidates a diverse pangenome and 15 lateral gene transfer events.</title>
        <authorList>
            <person name="Petersen C."/>
            <person name="Sorensen T."/>
            <person name="Nielsen M.R."/>
            <person name="Sondergaard T.E."/>
            <person name="Sorensen J.L."/>
            <person name="Fitzpatrick D.A."/>
            <person name="Frisvad J.C."/>
            <person name="Nielsen K.L."/>
        </authorList>
    </citation>
    <scope>NUCLEOTIDE SEQUENCE</scope>
    <source>
        <strain evidence="2">IBT 29677</strain>
    </source>
</reference>
<evidence type="ECO:0000313" key="3">
    <source>
        <dbReference type="Proteomes" id="UP001147747"/>
    </source>
</evidence>
<feature type="compositionally biased region" description="Gly residues" evidence="1">
    <location>
        <begin position="78"/>
        <end position="94"/>
    </location>
</feature>
<proteinExistence type="predicted"/>
<dbReference type="GeneID" id="81368098"/>
<feature type="compositionally biased region" description="Polar residues" evidence="1">
    <location>
        <begin position="57"/>
        <end position="68"/>
    </location>
</feature>
<feature type="region of interest" description="Disordered" evidence="1">
    <location>
        <begin position="57"/>
        <end position="94"/>
    </location>
</feature>
<dbReference type="RefSeq" id="XP_056491852.1">
    <property type="nucleotide sequence ID" value="XM_056629118.1"/>
</dbReference>
<evidence type="ECO:0000313" key="2">
    <source>
        <dbReference type="EMBL" id="KAJ5404610.1"/>
    </source>
</evidence>
<organism evidence="2 3">
    <name type="scientific">Penicillium cosmopolitanum</name>
    <dbReference type="NCBI Taxonomy" id="1131564"/>
    <lineage>
        <taxon>Eukaryota</taxon>
        <taxon>Fungi</taxon>
        <taxon>Dikarya</taxon>
        <taxon>Ascomycota</taxon>
        <taxon>Pezizomycotina</taxon>
        <taxon>Eurotiomycetes</taxon>
        <taxon>Eurotiomycetidae</taxon>
        <taxon>Eurotiales</taxon>
        <taxon>Aspergillaceae</taxon>
        <taxon>Penicillium</taxon>
    </lineage>
</organism>
<protein>
    <submittedName>
        <fullName evidence="2">Uncharacterized protein</fullName>
    </submittedName>
</protein>
<evidence type="ECO:0000256" key="1">
    <source>
        <dbReference type="SAM" id="MobiDB-lite"/>
    </source>
</evidence>
<dbReference type="Proteomes" id="UP001147747">
    <property type="component" value="Unassembled WGS sequence"/>
</dbReference>
<gene>
    <name evidence="2" type="ORF">N7509_004481</name>
</gene>
<dbReference type="EMBL" id="JAPZBU010000005">
    <property type="protein sequence ID" value="KAJ5404610.1"/>
    <property type="molecule type" value="Genomic_DNA"/>
</dbReference>
<sequence>MSTPKPRATYFSNGQALERPPFTVRVSRFFNDAYSFIGLYTVSLFSLDPYGAAQNSQFNIHRPSTNSGLRGRGPSSYFGGGGGGGGGDSGPGYDYGSGCGGGARRIGRVDDVRGPECGSCR</sequence>
<name>A0A9W9W6Z1_9EURO</name>
<dbReference type="OrthoDB" id="2121326at2759"/>
<comment type="caution">
    <text evidence="2">The sequence shown here is derived from an EMBL/GenBank/DDBJ whole genome shotgun (WGS) entry which is preliminary data.</text>
</comment>
<dbReference type="AlphaFoldDB" id="A0A9W9W6Z1"/>
<reference evidence="2" key="1">
    <citation type="submission" date="2022-12" db="EMBL/GenBank/DDBJ databases">
        <authorList>
            <person name="Petersen C."/>
        </authorList>
    </citation>
    <scope>NUCLEOTIDE SEQUENCE</scope>
    <source>
        <strain evidence="2">IBT 29677</strain>
    </source>
</reference>
<accession>A0A9W9W6Z1</accession>
<keyword evidence="3" id="KW-1185">Reference proteome</keyword>